<feature type="region of interest" description="Disordered" evidence="1">
    <location>
        <begin position="189"/>
        <end position="210"/>
    </location>
</feature>
<protein>
    <submittedName>
        <fullName evidence="2">Uncharacterized protein</fullName>
    </submittedName>
</protein>
<dbReference type="EMBL" id="LN854186">
    <property type="protein sequence ID" value="CRY97672.1"/>
    <property type="molecule type" value="Genomic_DNA"/>
</dbReference>
<proteinExistence type="predicted"/>
<reference evidence="2" key="1">
    <citation type="submission" date="2015-06" db="EMBL/GenBank/DDBJ databases">
        <authorList>
            <person name="Joergensen T."/>
        </authorList>
    </citation>
    <scope>NUCLEOTIDE SEQUENCE</scope>
    <source>
        <strain evidence="2">RGFK1683</strain>
    </source>
</reference>
<dbReference type="AlphaFoldDB" id="A0A0H5QPJ4"/>
<evidence type="ECO:0000313" key="2">
    <source>
        <dbReference type="EMBL" id="CRY97672.1"/>
    </source>
</evidence>
<reference evidence="2" key="2">
    <citation type="submission" date="2015-07" db="EMBL/GenBank/DDBJ databases">
        <title>Plasmids, circular viruses and viroids from rat gut.</title>
        <authorList>
            <person name="Jorgensen T.J."/>
            <person name="Hansen M.A."/>
            <person name="Xu Z."/>
            <person name="Tabak M.A."/>
            <person name="Sorensen S.J."/>
            <person name="Hansen L.H."/>
        </authorList>
    </citation>
    <scope>NUCLEOTIDE SEQUENCE</scope>
    <source>
        <strain evidence="2">RGFK1683</strain>
    </source>
</reference>
<evidence type="ECO:0000256" key="1">
    <source>
        <dbReference type="SAM" id="MobiDB-lite"/>
    </source>
</evidence>
<feature type="compositionally biased region" description="Basic and acidic residues" evidence="1">
    <location>
        <begin position="189"/>
        <end position="203"/>
    </location>
</feature>
<accession>A0A0H5QPJ4</accession>
<sequence length="210" mass="22674">MARIIGMMVLPGPSGQPTDVFVNTWQFESATAGLDTVKGFAIANALDAFYLELASYYPDDLGDPLYKFYDADEGMPRTPLEVAPLWTPTGTLNPLPREVAVTASFYSVKNTPSQRGRVYLGPLTAITVTTGARPEVPLAFREDVVTAGQALGTSLLNDTNTDIKWVVYSPTNGTVNAVTDVWCDNAHDTIRSRGTEPSEREAGVVDQGQV</sequence>
<organism evidence="2">
    <name type="scientific">uncultured prokaryote</name>
    <dbReference type="NCBI Taxonomy" id="198431"/>
    <lineage>
        <taxon>unclassified sequences</taxon>
        <taxon>environmental samples</taxon>
    </lineage>
</organism>
<name>A0A0H5QPJ4_9ZZZZ</name>